<feature type="binding site" evidence="5">
    <location>
        <position position="271"/>
    </location>
    <ligand>
        <name>(2E)-4-hydroxy-3-methylbut-2-enyl diphosphate</name>
        <dbReference type="ChEBI" id="CHEBI:128753"/>
    </ligand>
</feature>
<dbReference type="HOGENOM" id="CLU_027486_1_0_6"/>
<name>S5TAB3_9GAMM</name>
<feature type="binding site" evidence="5">
    <location>
        <position position="169"/>
    </location>
    <ligand>
        <name>(2E)-4-hydroxy-3-methylbut-2-enyl diphosphate</name>
        <dbReference type="ChEBI" id="CHEBI:128753"/>
    </ligand>
</feature>
<keyword evidence="2 5" id="KW-0479">Metal-binding</keyword>
<feature type="binding site" evidence="5">
    <location>
        <position position="271"/>
    </location>
    <ligand>
        <name>isopentenyl diphosphate</name>
        <dbReference type="ChEBI" id="CHEBI:128769"/>
    </ligand>
</feature>
<dbReference type="UniPathway" id="UPA00056">
    <property type="reaction ID" value="UER00097"/>
</dbReference>
<accession>S5TAB3</accession>
<comment type="pathway">
    <text evidence="5">Isoprenoid biosynthesis; isopentenyl diphosphate biosynthesis via DXP pathway; isopentenyl diphosphate from 1-deoxy-D-xylulose 5-phosphate: step 6/6.</text>
</comment>
<sequence length="312" mass="34401">MQIFLANPRGFCAGVDRAIEIVERALELLGSPIYVRHEVVHNRFVVENLKKRGAIFVDELNEVPNHSTVIFSAHGVSKAVEDEAKRRQLNVFDATCPLVTKVHMEVVSNAKKGRCVILIGHKGHPEVEGTMGRYEQQNPDVRIMLVESPEDVESLEIPADAGLSYVTQTTLSMDDTSSIIDALRDKFPHITGPKKSDICYATQNRQDAVKELSEKSDLVLVVGSPNSSNSNRLREIAEKLGKPAYLIDGSEDIDKRWLEGVHSIGVTAGASAPEELVQRVIDQLKCWGGETALETPGIQEKVTFSLPKALQK</sequence>
<feature type="binding site" evidence="5">
    <location>
        <position position="124"/>
    </location>
    <ligand>
        <name>isopentenyl diphosphate</name>
        <dbReference type="ChEBI" id="CHEBI:128769"/>
    </ligand>
</feature>
<feature type="binding site" evidence="5">
    <location>
        <position position="227"/>
    </location>
    <ligand>
        <name>(2E)-4-hydroxy-3-methylbut-2-enyl diphosphate</name>
        <dbReference type="ChEBI" id="CHEBI:128753"/>
    </ligand>
</feature>
<dbReference type="GO" id="GO:0046872">
    <property type="term" value="F:metal ion binding"/>
    <property type="evidence" value="ECO:0007669"/>
    <property type="project" value="UniProtKB-KW"/>
</dbReference>
<dbReference type="InterPro" id="IPR003451">
    <property type="entry name" value="LytB/IspH"/>
</dbReference>
<feature type="binding site" evidence="5">
    <location>
        <position position="229"/>
    </location>
    <ligand>
        <name>isopentenyl diphosphate</name>
        <dbReference type="ChEBI" id="CHEBI:128769"/>
    </ligand>
</feature>
<dbReference type="EC" id="1.17.7.4" evidence="5"/>
<organism evidence="6 7">
    <name type="scientific">Cycloclasticus zancles 78-ME</name>
    <dbReference type="NCBI Taxonomy" id="1198232"/>
    <lineage>
        <taxon>Bacteria</taxon>
        <taxon>Pseudomonadati</taxon>
        <taxon>Pseudomonadota</taxon>
        <taxon>Gammaproteobacteria</taxon>
        <taxon>Thiotrichales</taxon>
        <taxon>Piscirickettsiaceae</taxon>
        <taxon>Cycloclasticus</taxon>
    </lineage>
</organism>
<feature type="active site" description="Proton donor" evidence="5">
    <location>
        <position position="126"/>
    </location>
</feature>
<gene>
    <name evidence="5 6" type="primary">ispH</name>
    <name evidence="6" type="ORF">CYCME_2227</name>
</gene>
<dbReference type="NCBIfam" id="NF002190">
    <property type="entry name" value="PRK01045.1-4"/>
    <property type="match status" value="1"/>
</dbReference>
<comment type="catalytic activity">
    <reaction evidence="5">
        <text>isopentenyl diphosphate + 2 oxidized [2Fe-2S]-[ferredoxin] + H2O = (2E)-4-hydroxy-3-methylbut-2-enyl diphosphate + 2 reduced [2Fe-2S]-[ferredoxin] + 2 H(+)</text>
        <dbReference type="Rhea" id="RHEA:24488"/>
        <dbReference type="Rhea" id="RHEA-COMP:10000"/>
        <dbReference type="Rhea" id="RHEA-COMP:10001"/>
        <dbReference type="ChEBI" id="CHEBI:15377"/>
        <dbReference type="ChEBI" id="CHEBI:15378"/>
        <dbReference type="ChEBI" id="CHEBI:33737"/>
        <dbReference type="ChEBI" id="CHEBI:33738"/>
        <dbReference type="ChEBI" id="CHEBI:128753"/>
        <dbReference type="ChEBI" id="CHEBI:128769"/>
        <dbReference type="EC" id="1.17.7.4"/>
    </reaction>
</comment>
<dbReference type="GO" id="GO:0016114">
    <property type="term" value="P:terpenoid biosynthetic process"/>
    <property type="evidence" value="ECO:0007669"/>
    <property type="project" value="UniProtKB-UniRule"/>
</dbReference>
<dbReference type="NCBIfam" id="NF002188">
    <property type="entry name" value="PRK01045.1-2"/>
    <property type="match status" value="1"/>
</dbReference>
<dbReference type="Pfam" id="PF02401">
    <property type="entry name" value="LYTB"/>
    <property type="match status" value="1"/>
</dbReference>
<comment type="catalytic activity">
    <reaction evidence="5">
        <text>dimethylallyl diphosphate + 2 oxidized [2Fe-2S]-[ferredoxin] + H2O = (2E)-4-hydroxy-3-methylbut-2-enyl diphosphate + 2 reduced [2Fe-2S]-[ferredoxin] + 2 H(+)</text>
        <dbReference type="Rhea" id="RHEA:24825"/>
        <dbReference type="Rhea" id="RHEA-COMP:10000"/>
        <dbReference type="Rhea" id="RHEA-COMP:10001"/>
        <dbReference type="ChEBI" id="CHEBI:15377"/>
        <dbReference type="ChEBI" id="CHEBI:15378"/>
        <dbReference type="ChEBI" id="CHEBI:33737"/>
        <dbReference type="ChEBI" id="CHEBI:33738"/>
        <dbReference type="ChEBI" id="CHEBI:57623"/>
        <dbReference type="ChEBI" id="CHEBI:128753"/>
        <dbReference type="EC" id="1.17.7.4"/>
    </reaction>
</comment>
<dbReference type="EMBL" id="CP005996">
    <property type="protein sequence ID" value="AGS40539.1"/>
    <property type="molecule type" value="Genomic_DNA"/>
</dbReference>
<keyword evidence="5 6" id="KW-0560">Oxidoreductase</keyword>
<dbReference type="PATRIC" id="fig|1198232.3.peg.2198"/>
<keyword evidence="7" id="KW-1185">Reference proteome</keyword>
<feature type="binding site" evidence="5">
    <location>
        <position position="41"/>
    </location>
    <ligand>
        <name>(2E)-4-hydroxy-3-methylbut-2-enyl diphosphate</name>
        <dbReference type="ChEBI" id="CHEBI:128753"/>
    </ligand>
</feature>
<reference evidence="6 7" key="1">
    <citation type="submission" date="2013-05" db="EMBL/GenBank/DDBJ databases">
        <title>Between feast and famine: a lifestyle of most important marine PAH-degrading bacterium Cycloclasticus sp. 7ME.</title>
        <authorList>
            <person name="Yakimov M.M."/>
            <person name="Messina E."/>
            <person name="Genovese M."/>
            <person name="Denaro R."/>
            <person name="Crisafi F."/>
            <person name="Russo D."/>
            <person name="Cappello S."/>
            <person name="Santisi S."/>
            <person name="Smedile F."/>
            <person name="Golyshina O.V."/>
            <person name="Tran H."/>
            <person name="Pieper D.H."/>
            <person name="Golyshin P.N."/>
            <person name="Giuliano L."/>
        </authorList>
    </citation>
    <scope>NUCLEOTIDE SEQUENCE [LARGE SCALE GENOMIC DNA]</scope>
    <source>
        <strain evidence="6 7">78-ME</strain>
    </source>
</reference>
<feature type="binding site" evidence="5">
    <location>
        <position position="228"/>
    </location>
    <ligand>
        <name>(2E)-4-hydroxy-3-methylbut-2-enyl diphosphate</name>
        <dbReference type="ChEBI" id="CHEBI:128753"/>
    </ligand>
</feature>
<feature type="binding site" evidence="5">
    <location>
        <position position="199"/>
    </location>
    <ligand>
        <name>[4Fe-4S] cluster</name>
        <dbReference type="ChEBI" id="CHEBI:49883"/>
    </ligand>
</feature>
<comment type="similarity">
    <text evidence="5">Belongs to the IspH family.</text>
</comment>
<feature type="binding site" evidence="5">
    <location>
        <position position="229"/>
    </location>
    <ligand>
        <name>(2E)-4-hydroxy-3-methylbut-2-enyl diphosphate</name>
        <dbReference type="ChEBI" id="CHEBI:128753"/>
    </ligand>
</feature>
<feature type="binding site" evidence="5">
    <location>
        <position position="74"/>
    </location>
    <ligand>
        <name>(2E)-4-hydroxy-3-methylbut-2-enyl diphosphate</name>
        <dbReference type="ChEBI" id="CHEBI:128753"/>
    </ligand>
</feature>
<dbReference type="HAMAP" id="MF_00191">
    <property type="entry name" value="IspH"/>
    <property type="match status" value="1"/>
</dbReference>
<feature type="binding site" evidence="5">
    <location>
        <position position="41"/>
    </location>
    <ligand>
        <name>isopentenyl diphosphate</name>
        <dbReference type="ChEBI" id="CHEBI:128769"/>
    </ligand>
</feature>
<dbReference type="GO" id="GO:0051539">
    <property type="term" value="F:4 iron, 4 sulfur cluster binding"/>
    <property type="evidence" value="ECO:0007669"/>
    <property type="project" value="UniProtKB-UniRule"/>
</dbReference>
<dbReference type="UniPathway" id="UPA00059">
    <property type="reaction ID" value="UER00105"/>
</dbReference>
<evidence type="ECO:0000256" key="4">
    <source>
        <dbReference type="ARBA" id="ARBA00023014"/>
    </source>
</evidence>
<keyword evidence="3 5" id="KW-0408">Iron</keyword>
<dbReference type="Gene3D" id="3.40.50.11270">
    <property type="match status" value="1"/>
</dbReference>
<keyword evidence="1 5" id="KW-0004">4Fe-4S</keyword>
<evidence type="ECO:0000256" key="2">
    <source>
        <dbReference type="ARBA" id="ARBA00022723"/>
    </source>
</evidence>
<evidence type="ECO:0000256" key="1">
    <source>
        <dbReference type="ARBA" id="ARBA00022485"/>
    </source>
</evidence>
<proteinExistence type="inferred from homology"/>
<feature type="binding site" evidence="5">
    <location>
        <position position="271"/>
    </location>
    <ligand>
        <name>dimethylallyl diphosphate</name>
        <dbReference type="ChEBI" id="CHEBI:57623"/>
    </ligand>
</feature>
<dbReference type="PANTHER" id="PTHR30426:SF0">
    <property type="entry name" value="4-HYDROXY-3-METHYLBUT-2-ENYL DIPHOSPHATE REDUCTASE"/>
    <property type="match status" value="1"/>
</dbReference>
<dbReference type="AlphaFoldDB" id="S5TAB3"/>
<dbReference type="CDD" id="cd13944">
    <property type="entry name" value="lytB_ispH"/>
    <property type="match status" value="1"/>
</dbReference>
<feature type="binding site" evidence="5">
    <location>
        <position position="229"/>
    </location>
    <ligand>
        <name>dimethylallyl diphosphate</name>
        <dbReference type="ChEBI" id="CHEBI:57623"/>
    </ligand>
</feature>
<keyword evidence="5" id="KW-0414">Isoprene biosynthesis</keyword>
<feature type="binding site" evidence="5">
    <location>
        <position position="228"/>
    </location>
    <ligand>
        <name>dimethylallyl diphosphate</name>
        <dbReference type="ChEBI" id="CHEBI:57623"/>
    </ligand>
</feature>
<dbReference type="GO" id="GO:0019288">
    <property type="term" value="P:isopentenyl diphosphate biosynthetic process, methylerythritol 4-phosphate pathway"/>
    <property type="evidence" value="ECO:0007669"/>
    <property type="project" value="UniProtKB-UniRule"/>
</dbReference>
<protein>
    <recommendedName>
        <fullName evidence="5">4-hydroxy-3-methylbut-2-enyl diphosphate reductase</fullName>
        <shortName evidence="5">HMBPP reductase</shortName>
        <ecNumber evidence="5">1.17.7.4</ecNumber>
    </recommendedName>
</protein>
<feature type="binding site" evidence="5">
    <location>
        <position position="227"/>
    </location>
    <ligand>
        <name>isopentenyl diphosphate</name>
        <dbReference type="ChEBI" id="CHEBI:128769"/>
    </ligand>
</feature>
<evidence type="ECO:0000313" key="7">
    <source>
        <dbReference type="Proteomes" id="UP000015380"/>
    </source>
</evidence>
<feature type="binding site" evidence="5">
    <location>
        <position position="12"/>
    </location>
    <ligand>
        <name>[4Fe-4S] cluster</name>
        <dbReference type="ChEBI" id="CHEBI:49883"/>
    </ligand>
</feature>
<dbReference type="eggNOG" id="COG0761">
    <property type="taxonomic scope" value="Bacteria"/>
</dbReference>
<feature type="binding site" evidence="5">
    <location>
        <position position="124"/>
    </location>
    <ligand>
        <name>dimethylallyl diphosphate</name>
        <dbReference type="ChEBI" id="CHEBI:57623"/>
    </ligand>
</feature>
<evidence type="ECO:0000256" key="5">
    <source>
        <dbReference type="HAMAP-Rule" id="MF_00191"/>
    </source>
</evidence>
<dbReference type="Gene3D" id="3.40.1010.20">
    <property type="entry name" value="4-hydroxy-3-methylbut-2-enyl diphosphate reductase, catalytic domain"/>
    <property type="match status" value="2"/>
</dbReference>
<dbReference type="GO" id="GO:0050992">
    <property type="term" value="P:dimethylallyl diphosphate biosynthetic process"/>
    <property type="evidence" value="ECO:0007669"/>
    <property type="project" value="UniProtKB-UniRule"/>
</dbReference>
<keyword evidence="4 5" id="KW-0411">Iron-sulfur</keyword>
<feature type="binding site" evidence="5">
    <location>
        <position position="228"/>
    </location>
    <ligand>
        <name>isopentenyl diphosphate</name>
        <dbReference type="ChEBI" id="CHEBI:128769"/>
    </ligand>
</feature>
<dbReference type="GO" id="GO:0051745">
    <property type="term" value="F:4-hydroxy-3-methylbut-2-enyl diphosphate reductase activity"/>
    <property type="evidence" value="ECO:0007669"/>
    <property type="project" value="UniProtKB-UniRule"/>
</dbReference>
<feature type="binding site" evidence="5">
    <location>
        <position position="41"/>
    </location>
    <ligand>
        <name>dimethylallyl diphosphate</name>
        <dbReference type="ChEBI" id="CHEBI:57623"/>
    </ligand>
</feature>
<feature type="binding site" evidence="5">
    <location>
        <position position="124"/>
    </location>
    <ligand>
        <name>(2E)-4-hydroxy-3-methylbut-2-enyl diphosphate</name>
        <dbReference type="ChEBI" id="CHEBI:128753"/>
    </ligand>
</feature>
<dbReference type="KEGG" id="cza:CYCME_2227"/>
<evidence type="ECO:0000256" key="3">
    <source>
        <dbReference type="ARBA" id="ARBA00023004"/>
    </source>
</evidence>
<dbReference type="PANTHER" id="PTHR30426">
    <property type="entry name" value="4-HYDROXY-3-METHYLBUT-2-ENYL DIPHOSPHATE REDUCTASE"/>
    <property type="match status" value="1"/>
</dbReference>
<dbReference type="Proteomes" id="UP000015380">
    <property type="component" value="Chromosome"/>
</dbReference>
<feature type="binding site" evidence="5">
    <location>
        <position position="74"/>
    </location>
    <ligand>
        <name>isopentenyl diphosphate</name>
        <dbReference type="ChEBI" id="CHEBI:128769"/>
    </ligand>
</feature>
<feature type="binding site" evidence="5">
    <location>
        <position position="74"/>
    </location>
    <ligand>
        <name>dimethylallyl diphosphate</name>
        <dbReference type="ChEBI" id="CHEBI:57623"/>
    </ligand>
</feature>
<reference evidence="7" key="2">
    <citation type="journal article" date="2016" name="Environ. Microbiol. Rep.">
        <title>Analysis of defence systems and a conjugative IncP-1 plasmid in the marine polyaromatic hydrocarbons-degrading bacterium Cycloclasticus sp. 78-ME.</title>
        <authorList>
            <person name="Yakimov M.M."/>
            <person name="Crisafi F."/>
            <person name="Messina E."/>
            <person name="Smedile F."/>
            <person name="Lopatina A."/>
            <person name="Denaro R."/>
            <person name="Pieper D.H."/>
            <person name="Golyshin P.N."/>
            <person name="Giuliano L."/>
        </authorList>
    </citation>
    <scope>NUCLEOTIDE SEQUENCE [LARGE SCALE GENOMIC DNA]</scope>
    <source>
        <strain evidence="7">78-ME</strain>
    </source>
</reference>
<feature type="binding site" evidence="5">
    <location>
        <position position="227"/>
    </location>
    <ligand>
        <name>dimethylallyl diphosphate</name>
        <dbReference type="ChEBI" id="CHEBI:57623"/>
    </ligand>
</feature>
<evidence type="ECO:0000313" key="6">
    <source>
        <dbReference type="EMBL" id="AGS40539.1"/>
    </source>
</evidence>
<comment type="pathway">
    <text evidence="5">Isoprenoid biosynthesis; dimethylallyl diphosphate biosynthesis; dimethylallyl diphosphate from (2E)-4-hydroxy-3-methylbutenyl diphosphate: step 1/1.</text>
</comment>
<dbReference type="RefSeq" id="WP_020933039.1">
    <property type="nucleotide sequence ID" value="NC_021917.1"/>
</dbReference>
<comment type="function">
    <text evidence="5">Catalyzes the conversion of 1-hydroxy-2-methyl-2-(E)-butenyl 4-diphosphate (HMBPP) into a mixture of isopentenyl diphosphate (IPP) and dimethylallyl diphosphate (DMAPP). Acts in the terminal step of the DOXP/MEP pathway for isoprenoid precursor biosynthesis.</text>
</comment>
<comment type="cofactor">
    <cofactor evidence="5">
        <name>[4Fe-4S] cluster</name>
        <dbReference type="ChEBI" id="CHEBI:49883"/>
    </cofactor>
    <text evidence="5">Binds 1 [4Fe-4S] cluster per subunit.</text>
</comment>
<dbReference type="NCBIfam" id="TIGR00216">
    <property type="entry name" value="ispH_lytB"/>
    <property type="match status" value="1"/>
</dbReference>
<feature type="binding site" evidence="5">
    <location>
        <position position="96"/>
    </location>
    <ligand>
        <name>[4Fe-4S] cluster</name>
        <dbReference type="ChEBI" id="CHEBI:49883"/>
    </ligand>
</feature>